<feature type="transmembrane region" description="Helical" evidence="1">
    <location>
        <begin position="33"/>
        <end position="58"/>
    </location>
</feature>
<gene>
    <name evidence="2" type="ORF">EYC80_003198</name>
</gene>
<reference evidence="2 3" key="1">
    <citation type="submission" date="2019-06" db="EMBL/GenBank/DDBJ databases">
        <title>Genome Sequence of the Brown Rot Fungal Pathogen Monilinia laxa.</title>
        <authorList>
            <person name="De Miccolis Angelini R.M."/>
            <person name="Landi L."/>
            <person name="Abate D."/>
            <person name="Pollastro S."/>
            <person name="Romanazzi G."/>
            <person name="Faretra F."/>
        </authorList>
    </citation>
    <scope>NUCLEOTIDE SEQUENCE [LARGE SCALE GENOMIC DNA]</scope>
    <source>
        <strain evidence="2 3">Mlax316</strain>
    </source>
</reference>
<dbReference type="EMBL" id="VIGI01000004">
    <property type="protein sequence ID" value="KAB8301317.1"/>
    <property type="molecule type" value="Genomic_DNA"/>
</dbReference>
<evidence type="ECO:0000256" key="1">
    <source>
        <dbReference type="SAM" id="Phobius"/>
    </source>
</evidence>
<dbReference type="AlphaFoldDB" id="A0A5N6KD63"/>
<keyword evidence="3" id="KW-1185">Reference proteome</keyword>
<keyword evidence="1" id="KW-0812">Transmembrane</keyword>
<name>A0A5N6KD63_MONLA</name>
<accession>A0A5N6KD63</accession>
<dbReference type="Proteomes" id="UP000326757">
    <property type="component" value="Unassembled WGS sequence"/>
</dbReference>
<sequence>MWMIAMSILHKTGVLEMAWTEWARSEDRYMGGIGFQLFCVIFGSGTWVVIILLELLGLALPGLSRLDRCVV</sequence>
<comment type="caution">
    <text evidence="2">The sequence shown here is derived from an EMBL/GenBank/DDBJ whole genome shotgun (WGS) entry which is preliminary data.</text>
</comment>
<keyword evidence="1" id="KW-0472">Membrane</keyword>
<organism evidence="2 3">
    <name type="scientific">Monilinia laxa</name>
    <name type="common">Brown rot fungus</name>
    <name type="synonym">Sclerotinia laxa</name>
    <dbReference type="NCBI Taxonomy" id="61186"/>
    <lineage>
        <taxon>Eukaryota</taxon>
        <taxon>Fungi</taxon>
        <taxon>Dikarya</taxon>
        <taxon>Ascomycota</taxon>
        <taxon>Pezizomycotina</taxon>
        <taxon>Leotiomycetes</taxon>
        <taxon>Helotiales</taxon>
        <taxon>Sclerotiniaceae</taxon>
        <taxon>Monilinia</taxon>
    </lineage>
</organism>
<evidence type="ECO:0000313" key="3">
    <source>
        <dbReference type="Proteomes" id="UP000326757"/>
    </source>
</evidence>
<keyword evidence="1" id="KW-1133">Transmembrane helix</keyword>
<protein>
    <submittedName>
        <fullName evidence="2">Uncharacterized protein</fullName>
    </submittedName>
</protein>
<proteinExistence type="predicted"/>
<evidence type="ECO:0000313" key="2">
    <source>
        <dbReference type="EMBL" id="KAB8301317.1"/>
    </source>
</evidence>